<evidence type="ECO:0000313" key="2">
    <source>
        <dbReference type="EMBL" id="GIL76795.1"/>
    </source>
</evidence>
<organism evidence="2 3">
    <name type="scientific">Volvox reticuliferus</name>
    <dbReference type="NCBI Taxonomy" id="1737510"/>
    <lineage>
        <taxon>Eukaryota</taxon>
        <taxon>Viridiplantae</taxon>
        <taxon>Chlorophyta</taxon>
        <taxon>core chlorophytes</taxon>
        <taxon>Chlorophyceae</taxon>
        <taxon>CS clade</taxon>
        <taxon>Chlamydomonadales</taxon>
        <taxon>Volvocaceae</taxon>
        <taxon>Volvox</taxon>
    </lineage>
</organism>
<sequence>MKHQDLRLFRGRHWLLQKCSVFLRSPSCTSPFRPERPSHRDAGMAAATAAGRGTPGDKDGASGKRLSRQHDAGGGDVQPGQPIILKPSELPGSSKQGSTGPLRRKSYRRTKEKAEESRRQRAEYRAQLAAAIKRARVSYIDSSSSPAPDALRVVLVDGYNVVHACPELHRLADFSLQDARFALNRMAVAYAATYGIRVYVVYDAMGSNANGNTLERLSSGAVAVFSAESEADTYIGKAAEKLKRRGAQQVMIVSNDRYVQSNAIDQDYIIYPVQLDTWLDQ</sequence>
<feature type="compositionally biased region" description="Basic residues" evidence="1">
    <location>
        <begin position="102"/>
        <end position="111"/>
    </location>
</feature>
<comment type="caution">
    <text evidence="2">The sequence shown here is derived from an EMBL/GenBank/DDBJ whole genome shotgun (WGS) entry which is preliminary data.</text>
</comment>
<dbReference type="Proteomes" id="UP000747110">
    <property type="component" value="Unassembled WGS sequence"/>
</dbReference>
<dbReference type="EMBL" id="BNCP01000009">
    <property type="protein sequence ID" value="GIL76795.1"/>
    <property type="molecule type" value="Genomic_DNA"/>
</dbReference>
<evidence type="ECO:0000313" key="3">
    <source>
        <dbReference type="Proteomes" id="UP000747110"/>
    </source>
</evidence>
<feature type="compositionally biased region" description="Basic and acidic residues" evidence="1">
    <location>
        <begin position="55"/>
        <end position="73"/>
    </location>
</feature>
<accession>A0A8J4C6T8</accession>
<feature type="non-terminal residue" evidence="2">
    <location>
        <position position="281"/>
    </location>
</feature>
<keyword evidence="3" id="KW-1185">Reference proteome</keyword>
<gene>
    <name evidence="2" type="ORF">Vretifemale_6269</name>
</gene>
<feature type="compositionally biased region" description="Basic and acidic residues" evidence="1">
    <location>
        <begin position="112"/>
        <end position="121"/>
    </location>
</feature>
<proteinExistence type="predicted"/>
<evidence type="ECO:0000256" key="1">
    <source>
        <dbReference type="SAM" id="MobiDB-lite"/>
    </source>
</evidence>
<reference evidence="2" key="1">
    <citation type="journal article" date="2021" name="Proc. Natl. Acad. Sci. U.S.A.">
        <title>Three genomes in the algal genus Volvox reveal the fate of a haploid sex-determining region after a transition to homothallism.</title>
        <authorList>
            <person name="Yamamoto K."/>
            <person name="Hamaji T."/>
            <person name="Kawai-Toyooka H."/>
            <person name="Matsuzaki R."/>
            <person name="Takahashi F."/>
            <person name="Nishimura Y."/>
            <person name="Kawachi M."/>
            <person name="Noguchi H."/>
            <person name="Minakuchi Y."/>
            <person name="Umen J.G."/>
            <person name="Toyoda A."/>
            <person name="Nozaki H."/>
        </authorList>
    </citation>
    <scope>NUCLEOTIDE SEQUENCE</scope>
    <source>
        <strain evidence="2">NIES-3786</strain>
    </source>
</reference>
<feature type="region of interest" description="Disordered" evidence="1">
    <location>
        <begin position="26"/>
        <end position="121"/>
    </location>
</feature>
<dbReference type="PANTHER" id="PTHR34547:SF1">
    <property type="entry name" value="YACP-LIKE NYN DOMAIN PROTEIN"/>
    <property type="match status" value="1"/>
</dbReference>
<feature type="compositionally biased region" description="Low complexity" evidence="1">
    <location>
        <begin position="43"/>
        <end position="52"/>
    </location>
</feature>
<dbReference type="PANTHER" id="PTHR34547">
    <property type="entry name" value="YACP-LIKE NYN DOMAIN PROTEIN"/>
    <property type="match status" value="1"/>
</dbReference>
<dbReference type="Pfam" id="PF05991">
    <property type="entry name" value="NYN_YacP"/>
    <property type="match status" value="1"/>
</dbReference>
<protein>
    <recommendedName>
        <fullName evidence="4">NYN domain-containing protein</fullName>
    </recommendedName>
</protein>
<name>A0A8J4C6T8_9CHLO</name>
<dbReference type="InterPro" id="IPR010298">
    <property type="entry name" value="YacP-like"/>
</dbReference>
<dbReference type="OrthoDB" id="537114at2759"/>
<dbReference type="AlphaFoldDB" id="A0A8J4C6T8"/>
<feature type="compositionally biased region" description="Basic and acidic residues" evidence="1">
    <location>
        <begin position="33"/>
        <end position="42"/>
    </location>
</feature>
<evidence type="ECO:0008006" key="4">
    <source>
        <dbReference type="Google" id="ProtNLM"/>
    </source>
</evidence>